<dbReference type="Gene3D" id="3.90.245.10">
    <property type="entry name" value="Ribonucleoside hydrolase-like"/>
    <property type="match status" value="1"/>
</dbReference>
<evidence type="ECO:0000256" key="1">
    <source>
        <dbReference type="ARBA" id="ARBA00022801"/>
    </source>
</evidence>
<dbReference type="GO" id="GO:0006152">
    <property type="term" value="P:purine nucleoside catabolic process"/>
    <property type="evidence" value="ECO:0007669"/>
    <property type="project" value="TreeGrafter"/>
</dbReference>
<keyword evidence="5" id="KW-1185">Reference proteome</keyword>
<sequence>MAETVTARRRIVLDCDTGLDDTLTLIFLSGRPDVELVAVGSVHGNVSAVQGAHNSAAVLKALGRPDVPVTVGARRPLAQPVQYSARVHGSDGLGEIPIDREVRVRSDSSAAEQLVQLARRYPGELEIVAVGPLTNIALALMIEPDLPSLIAGISVMGGAVTVPGNNTPWAESNIAHDPEAASLVFSAGWRRCVLAGLDVTLTTWLRPAELAAIDGLATPGGRLAQQIIRRFSAYFSVAYGRQSCPIHDPTAAILLLHPEYGQYQPWSVQVELARGLTRGATLADRRPFVAGKPEPPHPPIEVATGLNVDALLECFVAGIRAAGTAPGQQTEKEARGE</sequence>
<dbReference type="InterPro" id="IPR023186">
    <property type="entry name" value="IUNH"/>
</dbReference>
<dbReference type="SUPFAM" id="SSF53590">
    <property type="entry name" value="Nucleoside hydrolase"/>
    <property type="match status" value="1"/>
</dbReference>
<reference evidence="4 5" key="1">
    <citation type="submission" date="2019-07" db="EMBL/GenBank/DDBJ databases">
        <title>R&amp;d 2014.</title>
        <authorList>
            <person name="Klenk H.-P."/>
        </authorList>
    </citation>
    <scope>NUCLEOTIDE SEQUENCE [LARGE SCALE GENOMIC DNA]</scope>
    <source>
        <strain evidence="4 5">DSM 43868</strain>
    </source>
</reference>
<dbReference type="AlphaFoldDB" id="A0A562IHR1"/>
<dbReference type="GO" id="GO:0008477">
    <property type="term" value="F:purine nucleosidase activity"/>
    <property type="evidence" value="ECO:0007669"/>
    <property type="project" value="TreeGrafter"/>
</dbReference>
<dbReference type="PANTHER" id="PTHR12304">
    <property type="entry name" value="INOSINE-URIDINE PREFERRING NUCLEOSIDE HYDROLASE"/>
    <property type="match status" value="1"/>
</dbReference>
<evidence type="ECO:0000259" key="3">
    <source>
        <dbReference type="Pfam" id="PF01156"/>
    </source>
</evidence>
<name>A0A562IHR1_MICOL</name>
<dbReference type="OrthoDB" id="9797882at2"/>
<comment type="caution">
    <text evidence="4">The sequence shown here is derived from an EMBL/GenBank/DDBJ whole genome shotgun (WGS) entry which is preliminary data.</text>
</comment>
<organism evidence="4 5">
    <name type="scientific">Micromonospora olivasterospora</name>
    <dbReference type="NCBI Taxonomy" id="1880"/>
    <lineage>
        <taxon>Bacteria</taxon>
        <taxon>Bacillati</taxon>
        <taxon>Actinomycetota</taxon>
        <taxon>Actinomycetes</taxon>
        <taxon>Micromonosporales</taxon>
        <taxon>Micromonosporaceae</taxon>
        <taxon>Micromonospora</taxon>
    </lineage>
</organism>
<dbReference type="PANTHER" id="PTHR12304:SF4">
    <property type="entry name" value="URIDINE NUCLEOSIDASE"/>
    <property type="match status" value="1"/>
</dbReference>
<dbReference type="CDD" id="cd02650">
    <property type="entry name" value="nuc_hydro_CaPnhB"/>
    <property type="match status" value="1"/>
</dbReference>
<protein>
    <submittedName>
        <fullName evidence="4">Purine nucleosidase</fullName>
    </submittedName>
</protein>
<gene>
    <name evidence="4" type="ORF">JD77_05596</name>
</gene>
<dbReference type="InterPro" id="IPR001910">
    <property type="entry name" value="Inosine/uridine_hydrolase_dom"/>
</dbReference>
<keyword evidence="2" id="KW-0326">Glycosidase</keyword>
<keyword evidence="1" id="KW-0378">Hydrolase</keyword>
<feature type="domain" description="Inosine/uridine-preferring nucleoside hydrolase" evidence="3">
    <location>
        <begin position="11"/>
        <end position="312"/>
    </location>
</feature>
<dbReference type="Proteomes" id="UP000319825">
    <property type="component" value="Unassembled WGS sequence"/>
</dbReference>
<accession>A0A562IHR1</accession>
<dbReference type="RefSeq" id="WP_145776815.1">
    <property type="nucleotide sequence ID" value="NZ_BAAATQ010000107.1"/>
</dbReference>
<dbReference type="GO" id="GO:0005829">
    <property type="term" value="C:cytosol"/>
    <property type="evidence" value="ECO:0007669"/>
    <property type="project" value="TreeGrafter"/>
</dbReference>
<dbReference type="Pfam" id="PF01156">
    <property type="entry name" value="IU_nuc_hydro"/>
    <property type="match status" value="1"/>
</dbReference>
<proteinExistence type="predicted"/>
<evidence type="ECO:0000256" key="2">
    <source>
        <dbReference type="ARBA" id="ARBA00023295"/>
    </source>
</evidence>
<dbReference type="EMBL" id="VLKE01000001">
    <property type="protein sequence ID" value="TWH70571.1"/>
    <property type="molecule type" value="Genomic_DNA"/>
</dbReference>
<evidence type="ECO:0000313" key="4">
    <source>
        <dbReference type="EMBL" id="TWH70571.1"/>
    </source>
</evidence>
<dbReference type="InterPro" id="IPR036452">
    <property type="entry name" value="Ribo_hydro-like"/>
</dbReference>
<evidence type="ECO:0000313" key="5">
    <source>
        <dbReference type="Proteomes" id="UP000319825"/>
    </source>
</evidence>